<dbReference type="Proteomes" id="UP000196531">
    <property type="component" value="Unassembled WGS sequence"/>
</dbReference>
<comment type="similarity">
    <text evidence="1">Belongs to the short-chain dehydrogenases/reductases (SDR) family.</text>
</comment>
<protein>
    <recommendedName>
        <fullName evidence="3">Ketoreductase domain-containing protein</fullName>
    </recommendedName>
</protein>
<dbReference type="PANTHER" id="PTHR42879">
    <property type="entry name" value="3-OXOACYL-(ACYL-CARRIER-PROTEIN) REDUCTASE"/>
    <property type="match status" value="1"/>
</dbReference>
<proteinExistence type="inferred from homology"/>
<dbReference type="FunFam" id="3.40.50.720:FF:000173">
    <property type="entry name" value="3-oxoacyl-[acyl-carrier protein] reductase"/>
    <property type="match status" value="1"/>
</dbReference>
<dbReference type="PROSITE" id="PS00061">
    <property type="entry name" value="ADH_SHORT"/>
    <property type="match status" value="1"/>
</dbReference>
<dbReference type="InterPro" id="IPR050259">
    <property type="entry name" value="SDR"/>
</dbReference>
<dbReference type="NCBIfam" id="NF009466">
    <property type="entry name" value="PRK12826.1-2"/>
    <property type="match status" value="1"/>
</dbReference>
<dbReference type="InterPro" id="IPR036291">
    <property type="entry name" value="NAD(P)-bd_dom_sf"/>
</dbReference>
<reference evidence="5" key="1">
    <citation type="journal article" date="2017" name="Proc. Natl. Acad. Sci. U.S.A.">
        <title>Simulation of Deepwater Horizon oil plume reveals substrate specialization within a complex community of hydrocarbon-degraders.</title>
        <authorList>
            <person name="Hu P."/>
            <person name="Dubinsky E.A."/>
            <person name="Probst A.J."/>
            <person name="Wang J."/>
            <person name="Sieber C.M.K."/>
            <person name="Tom L.M."/>
            <person name="Gardinali P."/>
            <person name="Banfield J.F."/>
            <person name="Atlas R.M."/>
            <person name="Andersen G.L."/>
        </authorList>
    </citation>
    <scope>NUCLEOTIDE SEQUENCE [LARGE SCALE GENOMIC DNA]</scope>
</reference>
<dbReference type="InterPro" id="IPR020904">
    <property type="entry name" value="Sc_DH/Rdtase_CS"/>
</dbReference>
<dbReference type="InterPro" id="IPR057326">
    <property type="entry name" value="KR_dom"/>
</dbReference>
<name>A0A1Y5FHL3_9BACT</name>
<dbReference type="PANTHER" id="PTHR42879:SF2">
    <property type="entry name" value="3-OXOACYL-[ACYL-CARRIER-PROTEIN] REDUCTASE FABG"/>
    <property type="match status" value="1"/>
</dbReference>
<dbReference type="Gene3D" id="3.40.50.720">
    <property type="entry name" value="NAD(P)-binding Rossmann-like Domain"/>
    <property type="match status" value="1"/>
</dbReference>
<comment type="caution">
    <text evidence="4">The sequence shown here is derived from an EMBL/GenBank/DDBJ whole genome shotgun (WGS) entry which is preliminary data.</text>
</comment>
<dbReference type="PRINTS" id="PR00081">
    <property type="entry name" value="GDHRDH"/>
</dbReference>
<dbReference type="GO" id="GO:0032787">
    <property type="term" value="P:monocarboxylic acid metabolic process"/>
    <property type="evidence" value="ECO:0007669"/>
    <property type="project" value="UniProtKB-ARBA"/>
</dbReference>
<evidence type="ECO:0000313" key="5">
    <source>
        <dbReference type="Proteomes" id="UP000196531"/>
    </source>
</evidence>
<dbReference type="AlphaFoldDB" id="A0A1Y5FHL3"/>
<dbReference type="GO" id="GO:0016491">
    <property type="term" value="F:oxidoreductase activity"/>
    <property type="evidence" value="ECO:0007669"/>
    <property type="project" value="UniProtKB-KW"/>
</dbReference>
<evidence type="ECO:0000313" key="4">
    <source>
        <dbReference type="EMBL" id="OUR99674.1"/>
    </source>
</evidence>
<dbReference type="PRINTS" id="PR00080">
    <property type="entry name" value="SDRFAMILY"/>
</dbReference>
<evidence type="ECO:0000259" key="3">
    <source>
        <dbReference type="SMART" id="SM00822"/>
    </source>
</evidence>
<feature type="domain" description="Ketoreductase" evidence="3">
    <location>
        <begin position="6"/>
        <end position="192"/>
    </location>
</feature>
<dbReference type="SUPFAM" id="SSF51735">
    <property type="entry name" value="NAD(P)-binding Rossmann-fold domains"/>
    <property type="match status" value="1"/>
</dbReference>
<evidence type="ECO:0000256" key="2">
    <source>
        <dbReference type="ARBA" id="ARBA00023002"/>
    </source>
</evidence>
<gene>
    <name evidence="4" type="ORF">A9Q84_01225</name>
</gene>
<dbReference type="EMBL" id="MAAO01000002">
    <property type="protein sequence ID" value="OUR99674.1"/>
    <property type="molecule type" value="Genomic_DNA"/>
</dbReference>
<dbReference type="InterPro" id="IPR002347">
    <property type="entry name" value="SDR_fam"/>
</dbReference>
<accession>A0A1Y5FHL3</accession>
<dbReference type="SMART" id="SM00822">
    <property type="entry name" value="PKS_KR"/>
    <property type="match status" value="1"/>
</dbReference>
<keyword evidence="2" id="KW-0560">Oxidoreductase</keyword>
<organism evidence="4 5">
    <name type="scientific">Halobacteriovorax marinus</name>
    <dbReference type="NCBI Taxonomy" id="97084"/>
    <lineage>
        <taxon>Bacteria</taxon>
        <taxon>Pseudomonadati</taxon>
        <taxon>Bdellovibrionota</taxon>
        <taxon>Bacteriovoracia</taxon>
        <taxon>Bacteriovoracales</taxon>
        <taxon>Halobacteriovoraceae</taxon>
        <taxon>Halobacteriovorax</taxon>
    </lineage>
</organism>
<sequence>MPLKNHVVIVTGGSAGIGFAVAKRLASDGYHILINYNSNKDGALACQSEINELDGACSILQFNVKDREQCESALEGFLAENPDLSIYGLVNNAGITRDTLAGLMSDDDFRDVVETNMFGSFYLMRWCAKKMLLKKRGAIVNMSSLSGQVGNGGQLNYAASKAGIIAMTKSLANEVGRRGIRVNAVAPGIIETKMTAEIPFLDQMKKNIPLKRIGKPEEVASVVSFLISNEASYMTGQTLSVNGGLYFS</sequence>
<dbReference type="Pfam" id="PF13561">
    <property type="entry name" value="adh_short_C2"/>
    <property type="match status" value="1"/>
</dbReference>
<evidence type="ECO:0000256" key="1">
    <source>
        <dbReference type="ARBA" id="ARBA00006484"/>
    </source>
</evidence>